<sequence>MGRMMKGLAAGMMVGAAVSIMVIPQLDRKTQRNIKRTGRKAMGMAEDAYDTLVGYVK</sequence>
<protein>
    <submittedName>
        <fullName evidence="1">YtxH domain-containing protein</fullName>
    </submittedName>
</protein>
<dbReference type="RefSeq" id="WP_021876345.1">
    <property type="nucleotide sequence ID" value="NZ_CP018624.1"/>
</dbReference>
<evidence type="ECO:0000313" key="2">
    <source>
        <dbReference type="Proteomes" id="UP000775179"/>
    </source>
</evidence>
<organism evidence="1 2">
    <name type="scientific">Clostridium chauvoei</name>
    <dbReference type="NCBI Taxonomy" id="46867"/>
    <lineage>
        <taxon>Bacteria</taxon>
        <taxon>Bacillati</taxon>
        <taxon>Bacillota</taxon>
        <taxon>Clostridia</taxon>
        <taxon>Eubacteriales</taxon>
        <taxon>Clostridiaceae</taxon>
        <taxon>Clostridium</taxon>
    </lineage>
</organism>
<gene>
    <name evidence="1" type="ORF">K4H94_04075</name>
</gene>
<proteinExistence type="predicted"/>
<name>A0ABD4RFL7_9CLOT</name>
<dbReference type="AlphaFoldDB" id="A0ABD4RFL7"/>
<evidence type="ECO:0000313" key="1">
    <source>
        <dbReference type="EMBL" id="MBX7290224.1"/>
    </source>
</evidence>
<reference evidence="1 2" key="1">
    <citation type="submission" date="2021-08" db="EMBL/GenBank/DDBJ databases">
        <title>Genome sequence analysis of Clostridium chauvoei strains of European origin and evaluation of typing options for outbreak investigations.</title>
        <authorList>
            <person name="Abdel-Glil M."/>
            <person name="Thomas P."/>
            <person name="Seyboldt C."/>
        </authorList>
    </citation>
    <scope>NUCLEOTIDE SEQUENCE [LARGE SCALE GENOMIC DNA]</scope>
    <source>
        <strain evidence="1 2">S0260-09</strain>
    </source>
</reference>
<comment type="caution">
    <text evidence="1">The sequence shown here is derived from an EMBL/GenBank/DDBJ whole genome shotgun (WGS) entry which is preliminary data.</text>
</comment>
<dbReference type="GeneID" id="66302354"/>
<dbReference type="EMBL" id="JAIFTX010000006">
    <property type="protein sequence ID" value="MBX7290224.1"/>
    <property type="molecule type" value="Genomic_DNA"/>
</dbReference>
<dbReference type="Proteomes" id="UP000775179">
    <property type="component" value="Unassembled WGS sequence"/>
</dbReference>
<accession>A0ABD4RFL7</accession>